<dbReference type="InterPro" id="IPR050845">
    <property type="entry name" value="Cu-binding_ET"/>
</dbReference>
<keyword evidence="1" id="KW-0479">Metal-binding</keyword>
<proteinExistence type="predicted"/>
<evidence type="ECO:0000256" key="2">
    <source>
        <dbReference type="ARBA" id="ARBA00023008"/>
    </source>
</evidence>
<dbReference type="InterPro" id="IPR033138">
    <property type="entry name" value="Cu_oxidase_CS"/>
</dbReference>
<accession>A0A1F8BIE8</accession>
<reference evidence="5 6" key="1">
    <citation type="journal article" date="2016" name="Nat. Commun.">
        <title>Thousands of microbial genomes shed light on interconnected biogeochemical processes in an aquifer system.</title>
        <authorList>
            <person name="Anantharaman K."/>
            <person name="Brown C.T."/>
            <person name="Hug L.A."/>
            <person name="Sharon I."/>
            <person name="Castelle C.J."/>
            <person name="Probst A.J."/>
            <person name="Thomas B.C."/>
            <person name="Singh A."/>
            <person name="Wilkins M.J."/>
            <person name="Karaoz U."/>
            <person name="Brodie E.L."/>
            <person name="Williams K.H."/>
            <person name="Hubbard S.S."/>
            <person name="Banfield J.F."/>
        </authorList>
    </citation>
    <scope>NUCLEOTIDE SEQUENCE [LARGE SCALE GENOMIC DNA]</scope>
</reference>
<evidence type="ECO:0000313" key="6">
    <source>
        <dbReference type="Proteomes" id="UP000176725"/>
    </source>
</evidence>
<keyword evidence="3" id="KW-0472">Membrane</keyword>
<name>A0A1F8BIE8_9BACT</name>
<feature type="transmembrane region" description="Helical" evidence="3">
    <location>
        <begin position="7"/>
        <end position="25"/>
    </location>
</feature>
<organism evidence="5 6">
    <name type="scientific">Candidatus Woesebacteria bacterium RIFCSPLOWO2_01_FULL_39_25</name>
    <dbReference type="NCBI Taxonomy" id="1802521"/>
    <lineage>
        <taxon>Bacteria</taxon>
        <taxon>Candidatus Woeseibacteriota</taxon>
    </lineage>
</organism>
<evidence type="ECO:0000256" key="1">
    <source>
        <dbReference type="ARBA" id="ARBA00022723"/>
    </source>
</evidence>
<gene>
    <name evidence="5" type="ORF">A2893_02555</name>
</gene>
<dbReference type="Pfam" id="PF13473">
    <property type="entry name" value="Cupredoxin_1"/>
    <property type="match status" value="1"/>
</dbReference>
<keyword evidence="3" id="KW-1133">Transmembrane helix</keyword>
<dbReference type="GO" id="GO:0046872">
    <property type="term" value="F:metal ion binding"/>
    <property type="evidence" value="ECO:0007669"/>
    <property type="project" value="UniProtKB-KW"/>
</dbReference>
<keyword evidence="2" id="KW-0186">Copper</keyword>
<feature type="domain" description="EfeO-type cupredoxin-like" evidence="4">
    <location>
        <begin position="54"/>
        <end position="135"/>
    </location>
</feature>
<dbReference type="InterPro" id="IPR008972">
    <property type="entry name" value="Cupredoxin"/>
</dbReference>
<dbReference type="EMBL" id="MGHH01000015">
    <property type="protein sequence ID" value="OGM63834.1"/>
    <property type="molecule type" value="Genomic_DNA"/>
</dbReference>
<dbReference type="PROSITE" id="PS00079">
    <property type="entry name" value="MULTICOPPER_OXIDASE1"/>
    <property type="match status" value="1"/>
</dbReference>
<dbReference type="InterPro" id="IPR028096">
    <property type="entry name" value="EfeO_Cupredoxin"/>
</dbReference>
<evidence type="ECO:0000256" key="3">
    <source>
        <dbReference type="SAM" id="Phobius"/>
    </source>
</evidence>
<dbReference type="SUPFAM" id="SSF49503">
    <property type="entry name" value="Cupredoxins"/>
    <property type="match status" value="1"/>
</dbReference>
<sequence length="143" mass="15224">MLMQNKGLLIIIILVVLLVGGYFLFVGRTKTLPAPGSVTREVPFNGGEVVTSVRAVQLEGKEFSFTPSSISVKAGEKVRVSFTNAGSFPHNITFDGLNVASDTISPGESTTVEFTASESGTFNFYCSVGNHRAQGMEGSLEVE</sequence>
<evidence type="ECO:0000313" key="5">
    <source>
        <dbReference type="EMBL" id="OGM63834.1"/>
    </source>
</evidence>
<keyword evidence="3" id="KW-0812">Transmembrane</keyword>
<dbReference type="STRING" id="1802521.A2893_02555"/>
<evidence type="ECO:0000259" key="4">
    <source>
        <dbReference type="Pfam" id="PF13473"/>
    </source>
</evidence>
<dbReference type="Gene3D" id="2.60.40.420">
    <property type="entry name" value="Cupredoxins - blue copper proteins"/>
    <property type="match status" value="1"/>
</dbReference>
<dbReference type="PANTHER" id="PTHR38439">
    <property type="entry name" value="AURACYANIN-B"/>
    <property type="match status" value="1"/>
</dbReference>
<dbReference type="PANTHER" id="PTHR38439:SF3">
    <property type="entry name" value="COPPER-RESISTANT CUPROPROTEIN COPI"/>
    <property type="match status" value="1"/>
</dbReference>
<dbReference type="Proteomes" id="UP000176725">
    <property type="component" value="Unassembled WGS sequence"/>
</dbReference>
<comment type="caution">
    <text evidence="5">The sequence shown here is derived from an EMBL/GenBank/DDBJ whole genome shotgun (WGS) entry which is preliminary data.</text>
</comment>
<dbReference type="AlphaFoldDB" id="A0A1F8BIE8"/>
<protein>
    <recommendedName>
        <fullName evidence="4">EfeO-type cupredoxin-like domain-containing protein</fullName>
    </recommendedName>
</protein>